<proteinExistence type="predicted"/>
<dbReference type="GO" id="GO:1990883">
    <property type="term" value="F:18S rRNA cytidine N-acetyltransferase activity"/>
    <property type="evidence" value="ECO:0007669"/>
    <property type="project" value="TreeGrafter"/>
</dbReference>
<dbReference type="PANTHER" id="PTHR10925">
    <property type="entry name" value="N-ACETYLTRANSFERASE 10"/>
    <property type="match status" value="1"/>
</dbReference>
<evidence type="ECO:0000259" key="2">
    <source>
        <dbReference type="Pfam" id="PF13718"/>
    </source>
</evidence>
<dbReference type="InterPro" id="IPR027992">
    <property type="entry name" value="tRNA_bind_dom"/>
</dbReference>
<feature type="compositionally biased region" description="Basic and acidic residues" evidence="1">
    <location>
        <begin position="419"/>
        <end position="430"/>
    </location>
</feature>
<dbReference type="Gramene" id="ESW31764">
    <property type="protein sequence ID" value="ESW31764"/>
    <property type="gene ID" value="PHAVU_002G265900g"/>
</dbReference>
<feature type="region of interest" description="Disordered" evidence="1">
    <location>
        <begin position="395"/>
        <end position="449"/>
    </location>
</feature>
<dbReference type="STRING" id="3885.V7CNR2"/>
<dbReference type="GO" id="GO:0000049">
    <property type="term" value="F:tRNA binding"/>
    <property type="evidence" value="ECO:0007669"/>
    <property type="project" value="TreeGrafter"/>
</dbReference>
<dbReference type="Pfam" id="PF13718">
    <property type="entry name" value="GNAT_acetyltr_2"/>
    <property type="match status" value="1"/>
</dbReference>
<dbReference type="PANTHER" id="PTHR10925:SF5">
    <property type="entry name" value="RNA CYTIDINE ACETYLTRANSFERASE"/>
    <property type="match status" value="1"/>
</dbReference>
<dbReference type="OMA" id="CEVVAMS"/>
<keyword evidence="5" id="KW-1185">Reference proteome</keyword>
<protein>
    <submittedName>
        <fullName evidence="4">Uncharacterized protein</fullName>
    </submittedName>
</protein>
<dbReference type="GO" id="GO:0005730">
    <property type="term" value="C:nucleolus"/>
    <property type="evidence" value="ECO:0007669"/>
    <property type="project" value="TreeGrafter"/>
</dbReference>
<dbReference type="Pfam" id="PF13725">
    <property type="entry name" value="tRNA_bind_2"/>
    <property type="match status" value="1"/>
</dbReference>
<dbReference type="Gene3D" id="3.40.630.30">
    <property type="match status" value="1"/>
</dbReference>
<gene>
    <name evidence="4" type="ORF">PHAVU_002G265900g</name>
</gene>
<dbReference type="GO" id="GO:1904812">
    <property type="term" value="P:rRNA acetylation involved in maturation of SSU-rRNA"/>
    <property type="evidence" value="ECO:0007669"/>
    <property type="project" value="TreeGrafter"/>
</dbReference>
<dbReference type="EMBL" id="CM002289">
    <property type="protein sequence ID" value="ESW31764.1"/>
    <property type="molecule type" value="Genomic_DNA"/>
</dbReference>
<evidence type="ECO:0000259" key="3">
    <source>
        <dbReference type="Pfam" id="PF13725"/>
    </source>
</evidence>
<dbReference type="Proteomes" id="UP000000226">
    <property type="component" value="Chromosome 2"/>
</dbReference>
<accession>V7CNR2</accession>
<feature type="domain" description="N-acetyltransferase" evidence="2">
    <location>
        <begin position="54"/>
        <end position="165"/>
    </location>
</feature>
<dbReference type="GO" id="GO:0030686">
    <property type="term" value="C:90S preribosome"/>
    <property type="evidence" value="ECO:0007669"/>
    <property type="project" value="TreeGrafter"/>
</dbReference>
<reference evidence="5" key="1">
    <citation type="journal article" date="2014" name="Nat. Genet.">
        <title>A reference genome for common bean and genome-wide analysis of dual domestications.</title>
        <authorList>
            <person name="Schmutz J."/>
            <person name="McClean P.E."/>
            <person name="Mamidi S."/>
            <person name="Wu G.A."/>
            <person name="Cannon S.B."/>
            <person name="Grimwood J."/>
            <person name="Jenkins J."/>
            <person name="Shu S."/>
            <person name="Song Q."/>
            <person name="Chavarro C."/>
            <person name="Torres-Torres M."/>
            <person name="Geffroy V."/>
            <person name="Moghaddam S.M."/>
            <person name="Gao D."/>
            <person name="Abernathy B."/>
            <person name="Barry K."/>
            <person name="Blair M."/>
            <person name="Brick M.A."/>
            <person name="Chovatia M."/>
            <person name="Gepts P."/>
            <person name="Goodstein D.M."/>
            <person name="Gonzales M."/>
            <person name="Hellsten U."/>
            <person name="Hyten D.L."/>
            <person name="Jia G."/>
            <person name="Kelly J.D."/>
            <person name="Kudrna D."/>
            <person name="Lee R."/>
            <person name="Richard M.M."/>
            <person name="Miklas P.N."/>
            <person name="Osorno J.M."/>
            <person name="Rodrigues J."/>
            <person name="Thareau V."/>
            <person name="Urrea C.A."/>
            <person name="Wang M."/>
            <person name="Yu Y."/>
            <person name="Zhang M."/>
            <person name="Wing R.A."/>
            <person name="Cregan P.B."/>
            <person name="Rokhsar D.S."/>
            <person name="Jackson S.A."/>
        </authorList>
    </citation>
    <scope>NUCLEOTIDE SEQUENCE [LARGE SCALE GENOMIC DNA]</scope>
    <source>
        <strain evidence="5">cv. G19833</strain>
    </source>
</reference>
<name>V7CNR2_PHAVU</name>
<dbReference type="InterPro" id="IPR032672">
    <property type="entry name" value="TmcA/NAT10/Kre33"/>
</dbReference>
<dbReference type="AlphaFoldDB" id="V7CNR2"/>
<sequence length="449" mass="50884">MLWRGAKVGFEPRFSGGGDSLVEECEVVAMSNQGVMSGYVIAVWCQGGLVGWLDCYNSYYEGQLTSISEIDVEDEGKTPRVRVTEAAEKVSLLEENIKPRTDLPHLLVHLRERKPEKLHYIGVSFGLTLDLFRFWRKHKFAPFYIGQIPNTVTGEHSCMILKPLNNDEIEADGSNPLGFFGPFYQDFRQRFAKLLASTFRGMEYKLALSIIDPKINFKDQDPKEIASDKYLQSIGEYLSPHDMKRLEAYVDNLADFHLILDLVPTLTRLYFQQKLPVTVSYAQASVLLCIGLQNQNISYIEGQTNLERQTILSLFIKVMKKFYKYLDGRASKEIESTLPRLKEIVMEPHSVSVDEDLNNAAKQVEDDMKSKAESLFTPELLQQYAIDDGESGFQTVLQNNDGKMPTGGLISVKSSRSAGKPEKVKDSGKSDKKRSKDNHNHKSSKKRRS</sequence>
<feature type="compositionally biased region" description="Basic residues" evidence="1">
    <location>
        <begin position="431"/>
        <end position="449"/>
    </location>
</feature>
<dbReference type="eggNOG" id="KOG2036">
    <property type="taxonomic scope" value="Eukaryota"/>
</dbReference>
<feature type="domain" description="Possible tRNA binding" evidence="3">
    <location>
        <begin position="179"/>
        <end position="395"/>
    </location>
</feature>
<evidence type="ECO:0000256" key="1">
    <source>
        <dbReference type="SAM" id="MobiDB-lite"/>
    </source>
</evidence>
<dbReference type="InterPro" id="IPR000182">
    <property type="entry name" value="GNAT_dom"/>
</dbReference>
<evidence type="ECO:0000313" key="5">
    <source>
        <dbReference type="Proteomes" id="UP000000226"/>
    </source>
</evidence>
<evidence type="ECO:0000313" key="4">
    <source>
        <dbReference type="EMBL" id="ESW31764.1"/>
    </source>
</evidence>
<organism evidence="4 5">
    <name type="scientific">Phaseolus vulgaris</name>
    <name type="common">Kidney bean</name>
    <name type="synonym">French bean</name>
    <dbReference type="NCBI Taxonomy" id="3885"/>
    <lineage>
        <taxon>Eukaryota</taxon>
        <taxon>Viridiplantae</taxon>
        <taxon>Streptophyta</taxon>
        <taxon>Embryophyta</taxon>
        <taxon>Tracheophyta</taxon>
        <taxon>Spermatophyta</taxon>
        <taxon>Magnoliopsida</taxon>
        <taxon>eudicotyledons</taxon>
        <taxon>Gunneridae</taxon>
        <taxon>Pentapetalae</taxon>
        <taxon>rosids</taxon>
        <taxon>fabids</taxon>
        <taxon>Fabales</taxon>
        <taxon>Fabaceae</taxon>
        <taxon>Papilionoideae</taxon>
        <taxon>50 kb inversion clade</taxon>
        <taxon>NPAAA clade</taxon>
        <taxon>indigoferoid/millettioid clade</taxon>
        <taxon>Phaseoleae</taxon>
        <taxon>Phaseolus</taxon>
    </lineage>
</organism>
<dbReference type="OrthoDB" id="1933147at2759"/>